<organism evidence="1">
    <name type="scientific">Notodromas monacha</name>
    <dbReference type="NCBI Taxonomy" id="399045"/>
    <lineage>
        <taxon>Eukaryota</taxon>
        <taxon>Metazoa</taxon>
        <taxon>Ecdysozoa</taxon>
        <taxon>Arthropoda</taxon>
        <taxon>Crustacea</taxon>
        <taxon>Oligostraca</taxon>
        <taxon>Ostracoda</taxon>
        <taxon>Podocopa</taxon>
        <taxon>Podocopida</taxon>
        <taxon>Cypridocopina</taxon>
        <taxon>Cypridoidea</taxon>
        <taxon>Cyprididae</taxon>
        <taxon>Notodromas</taxon>
    </lineage>
</organism>
<name>A0A7R9BSJ7_9CRUS</name>
<keyword evidence="2" id="KW-1185">Reference proteome</keyword>
<dbReference type="Proteomes" id="UP000678499">
    <property type="component" value="Unassembled WGS sequence"/>
</dbReference>
<proteinExistence type="predicted"/>
<dbReference type="AlphaFoldDB" id="A0A7R9BSJ7"/>
<sequence length="155" mass="16956">MVDDSDAVLVVGGSAVGVVGIHSLPFGPGEPIKGRFQALSGQIRGRVFVDKVDDAFRDHAKQNGRSQKDVQQLDVGVLATEHSIITKMLNRSTNSSVDMAFDSDSELRTKAKAIADTQITTKRSWVQNMSEFLLRGMQVIIFAFKGLFKTSVTRD</sequence>
<accession>A0A7R9BSJ7</accession>
<protein>
    <submittedName>
        <fullName evidence="1">Uncharacterized protein</fullName>
    </submittedName>
</protein>
<reference evidence="1" key="1">
    <citation type="submission" date="2020-11" db="EMBL/GenBank/DDBJ databases">
        <authorList>
            <person name="Tran Van P."/>
        </authorList>
    </citation>
    <scope>NUCLEOTIDE SEQUENCE</scope>
</reference>
<dbReference type="EMBL" id="CAJPEX010002400">
    <property type="protein sequence ID" value="CAG0920933.1"/>
    <property type="molecule type" value="Genomic_DNA"/>
</dbReference>
<dbReference type="EMBL" id="OA884437">
    <property type="protein sequence ID" value="CAD7280781.1"/>
    <property type="molecule type" value="Genomic_DNA"/>
</dbReference>
<evidence type="ECO:0000313" key="1">
    <source>
        <dbReference type="EMBL" id="CAD7280781.1"/>
    </source>
</evidence>
<evidence type="ECO:0000313" key="2">
    <source>
        <dbReference type="Proteomes" id="UP000678499"/>
    </source>
</evidence>
<gene>
    <name evidence="1" type="ORF">NMOB1V02_LOCUS8438</name>
</gene>